<reference evidence="2" key="1">
    <citation type="journal article" date="2020" name="mSystems">
        <title>Genome- and Community-Level Interaction Insights into Carbon Utilization and Element Cycling Functions of Hydrothermarchaeota in Hydrothermal Sediment.</title>
        <authorList>
            <person name="Zhou Z."/>
            <person name="Liu Y."/>
            <person name="Xu W."/>
            <person name="Pan J."/>
            <person name="Luo Z.H."/>
            <person name="Li M."/>
        </authorList>
    </citation>
    <scope>NUCLEOTIDE SEQUENCE [LARGE SCALE GENOMIC DNA]</scope>
    <source>
        <strain evidence="2">SpSt-618</strain>
    </source>
</reference>
<dbReference type="PANTHER" id="PTHR43717:SF1">
    <property type="entry name" value="ANAEROBIC NITRIC OXIDE REDUCTASE FLAVORUBREDOXIN"/>
    <property type="match status" value="1"/>
</dbReference>
<dbReference type="PANTHER" id="PTHR43717">
    <property type="entry name" value="ANAEROBIC NITRIC OXIDE REDUCTASE FLAVORUBREDOXIN"/>
    <property type="match status" value="1"/>
</dbReference>
<accession>A0A7J3I9E1</accession>
<dbReference type="GO" id="GO:0009055">
    <property type="term" value="F:electron transfer activity"/>
    <property type="evidence" value="ECO:0007669"/>
    <property type="project" value="InterPro"/>
</dbReference>
<gene>
    <name evidence="2" type="ORF">ENT87_06580</name>
</gene>
<dbReference type="Gene3D" id="3.60.15.10">
    <property type="entry name" value="Ribonuclease Z/Hydroxyacylglutathione hydrolase-like"/>
    <property type="match status" value="1"/>
</dbReference>
<dbReference type="InterPro" id="IPR016440">
    <property type="entry name" value="Rubredoxin-O_OxRdtase"/>
</dbReference>
<dbReference type="InterPro" id="IPR029039">
    <property type="entry name" value="Flavoprotein-like_sf"/>
</dbReference>
<proteinExistence type="predicted"/>
<dbReference type="PROSITE" id="PS50902">
    <property type="entry name" value="FLAVODOXIN_LIKE"/>
    <property type="match status" value="1"/>
</dbReference>
<dbReference type="SUPFAM" id="SSF52218">
    <property type="entry name" value="Flavoproteins"/>
    <property type="match status" value="1"/>
</dbReference>
<dbReference type="PIRSF" id="PIRSF005243">
    <property type="entry name" value="ROO"/>
    <property type="match status" value="1"/>
</dbReference>
<dbReference type="InterPro" id="IPR008254">
    <property type="entry name" value="Flavodoxin/NO_synth"/>
</dbReference>
<evidence type="ECO:0000259" key="1">
    <source>
        <dbReference type="PROSITE" id="PS50902"/>
    </source>
</evidence>
<sequence length="406" mass="46787">MSLKPRPVVEDVYWVGVNDDVRELFESLWPLPFGISYNAYVVIGREAVALIDTVDSRFTYEYIGKVREVVGDFDRIRYIVVNHLEPDHHGATPDILGIMPKARLVTSQMGSRVLSSIYRISSNRIIVIKDGDRIDLGGKTLRFIYTPWLHWPETMVTYLEEDKVLFSCDAFGSYGSLQDGIFDDELDMDFYLDEAKRYFSNIVIKYTRNVLEALEKLKNTEIRIIAPSHGPIYRSDPRKIVELYRRWSQPSPERDRVALIYGSMYGRGETIVEHIIEKLSQKNLKIIPHNVSTSHPSYILSDLVESYITVFVYPSYDAGIFPYMEDVMRIFQLKQIGRGRYAAIVNIYAWASTAKQTIELLTKAGFRIIEPIVETKAIPDEEELKKIETLINNIVDTSRRESTSSQ</sequence>
<evidence type="ECO:0000313" key="2">
    <source>
        <dbReference type="EMBL" id="HGN37195.1"/>
    </source>
</evidence>
<dbReference type="GO" id="GO:0010181">
    <property type="term" value="F:FMN binding"/>
    <property type="evidence" value="ECO:0007669"/>
    <property type="project" value="InterPro"/>
</dbReference>
<dbReference type="Pfam" id="PF19583">
    <property type="entry name" value="ODP"/>
    <property type="match status" value="1"/>
</dbReference>
<dbReference type="EMBL" id="DTAI01000195">
    <property type="protein sequence ID" value="HGN37195.1"/>
    <property type="molecule type" value="Genomic_DNA"/>
</dbReference>
<dbReference type="GO" id="GO:0016491">
    <property type="term" value="F:oxidoreductase activity"/>
    <property type="evidence" value="ECO:0007669"/>
    <property type="project" value="InterPro"/>
</dbReference>
<dbReference type="SMART" id="SM00849">
    <property type="entry name" value="Lactamase_B"/>
    <property type="match status" value="1"/>
</dbReference>
<dbReference type="AlphaFoldDB" id="A0A7J3I9E1"/>
<feature type="domain" description="Flavodoxin-like" evidence="1">
    <location>
        <begin position="257"/>
        <end position="395"/>
    </location>
</feature>
<name>A0A7J3I9E1_9CREN</name>
<organism evidence="2">
    <name type="scientific">Ignisphaera aggregans</name>
    <dbReference type="NCBI Taxonomy" id="334771"/>
    <lineage>
        <taxon>Archaea</taxon>
        <taxon>Thermoproteota</taxon>
        <taxon>Thermoprotei</taxon>
        <taxon>Desulfurococcales</taxon>
        <taxon>Desulfurococcaceae</taxon>
        <taxon>Ignisphaera</taxon>
    </lineage>
</organism>
<dbReference type="Gene3D" id="3.40.50.360">
    <property type="match status" value="1"/>
</dbReference>
<dbReference type="InterPro" id="IPR045761">
    <property type="entry name" value="ODP_dom"/>
</dbReference>
<dbReference type="InterPro" id="IPR001279">
    <property type="entry name" value="Metallo-B-lactamas"/>
</dbReference>
<dbReference type="InterPro" id="IPR036866">
    <property type="entry name" value="RibonucZ/Hydroxyglut_hydro"/>
</dbReference>
<dbReference type="SUPFAM" id="SSF56281">
    <property type="entry name" value="Metallo-hydrolase/oxidoreductase"/>
    <property type="match status" value="1"/>
</dbReference>
<dbReference type="GO" id="GO:0046872">
    <property type="term" value="F:metal ion binding"/>
    <property type="evidence" value="ECO:0007669"/>
    <property type="project" value="InterPro"/>
</dbReference>
<comment type="caution">
    <text evidence="2">The sequence shown here is derived from an EMBL/GenBank/DDBJ whole genome shotgun (WGS) entry which is preliminary data.</text>
</comment>
<dbReference type="CDD" id="cd07709">
    <property type="entry name" value="flavodiiron_proteins_MBL-fold"/>
    <property type="match status" value="1"/>
</dbReference>
<protein>
    <submittedName>
        <fullName evidence="2">FprA family A-type flavoprotein</fullName>
    </submittedName>
</protein>